<dbReference type="EMBL" id="KQ947426">
    <property type="protein sequence ID" value="KUJ11753.1"/>
    <property type="molecule type" value="Genomic_DNA"/>
</dbReference>
<gene>
    <name evidence="2" type="ORF">LY89DRAFT_786621</name>
</gene>
<keyword evidence="3" id="KW-1185">Reference proteome</keyword>
<feature type="compositionally biased region" description="Basic and acidic residues" evidence="1">
    <location>
        <begin position="46"/>
        <end position="56"/>
    </location>
</feature>
<feature type="compositionally biased region" description="Low complexity" evidence="1">
    <location>
        <begin position="57"/>
        <end position="84"/>
    </location>
</feature>
<evidence type="ECO:0000313" key="2">
    <source>
        <dbReference type="EMBL" id="KUJ11753.1"/>
    </source>
</evidence>
<dbReference type="STRING" id="149040.A0A194WUV8"/>
<dbReference type="InterPro" id="IPR021858">
    <property type="entry name" value="Fun_TF"/>
</dbReference>
<dbReference type="PANTHER" id="PTHR37540:SF5">
    <property type="entry name" value="TRANSCRIPTION FACTOR DOMAIN-CONTAINING PROTEIN"/>
    <property type="match status" value="1"/>
</dbReference>
<dbReference type="Proteomes" id="UP000070700">
    <property type="component" value="Unassembled WGS sequence"/>
</dbReference>
<accession>A0A194WUV8</accession>
<dbReference type="Pfam" id="PF11951">
    <property type="entry name" value="Fungal_trans_2"/>
    <property type="match status" value="1"/>
</dbReference>
<reference evidence="2 3" key="1">
    <citation type="submission" date="2015-10" db="EMBL/GenBank/DDBJ databases">
        <title>Full genome of DAOMC 229536 Phialocephala scopiformis, a fungal endophyte of spruce producing the potent anti-insectan compound rugulosin.</title>
        <authorList>
            <consortium name="DOE Joint Genome Institute"/>
            <person name="Walker A.K."/>
            <person name="Frasz S.L."/>
            <person name="Seifert K.A."/>
            <person name="Miller J.D."/>
            <person name="Mondo S.J."/>
            <person name="Labutti K."/>
            <person name="Lipzen A."/>
            <person name="Dockter R."/>
            <person name="Kennedy M."/>
            <person name="Grigoriev I.V."/>
            <person name="Spatafora J.W."/>
        </authorList>
    </citation>
    <scope>NUCLEOTIDE SEQUENCE [LARGE SCALE GENOMIC DNA]</scope>
    <source>
        <strain evidence="2 3">CBS 120377</strain>
    </source>
</reference>
<evidence type="ECO:0000313" key="3">
    <source>
        <dbReference type="Proteomes" id="UP000070700"/>
    </source>
</evidence>
<dbReference type="GeneID" id="28832729"/>
<dbReference type="KEGG" id="psco:LY89DRAFT_786621"/>
<dbReference type="OrthoDB" id="4159781at2759"/>
<dbReference type="AlphaFoldDB" id="A0A194WUV8"/>
<evidence type="ECO:0000256" key="1">
    <source>
        <dbReference type="SAM" id="MobiDB-lite"/>
    </source>
</evidence>
<proteinExistence type="predicted"/>
<dbReference type="PANTHER" id="PTHR37540">
    <property type="entry name" value="TRANSCRIPTION FACTOR (ACR-2), PUTATIVE-RELATED-RELATED"/>
    <property type="match status" value="1"/>
</dbReference>
<feature type="region of interest" description="Disordered" evidence="1">
    <location>
        <begin position="1"/>
        <end position="84"/>
    </location>
</feature>
<dbReference type="RefSeq" id="XP_018066108.1">
    <property type="nucleotide sequence ID" value="XM_018223003.1"/>
</dbReference>
<name>A0A194WUV8_MOLSC</name>
<sequence>MNRNRSERAAPKPPPAFSFVTITNPNESKTRSRKRAVRSHVAYYQHHKDDDRDAPSTRRSSSKRVVVTTEEYPSTPTFSSESSSDSINFHVLQSGGLTGSELDVLGSTYGSSPATPTFSGTRVDPFESYPVPWKPHYGPILDFYLTHVLIDTPGLARKGEVFLLRTAWFPFIMNHPTTFYAALAFAASIYYKRSPATPNLLDLHQKAILGINDALSKMEHKPDDFTIGAVFCMSLLESMYGDASSYRVHMKGLQRMVEMRGGLGHLGLDGLLERMIVWLDFNHAKVHKTSLFFGESVDVSKRPSPFYHPKDSAVVDTGSTKILR</sequence>
<protein>
    <submittedName>
        <fullName evidence="2">Uncharacterized protein</fullName>
    </submittedName>
</protein>
<feature type="compositionally biased region" description="Basic and acidic residues" evidence="1">
    <location>
        <begin position="1"/>
        <end position="10"/>
    </location>
</feature>
<dbReference type="InParanoid" id="A0A194WUV8"/>
<organism evidence="2 3">
    <name type="scientific">Mollisia scopiformis</name>
    <name type="common">Conifer needle endophyte fungus</name>
    <name type="synonym">Phialocephala scopiformis</name>
    <dbReference type="NCBI Taxonomy" id="149040"/>
    <lineage>
        <taxon>Eukaryota</taxon>
        <taxon>Fungi</taxon>
        <taxon>Dikarya</taxon>
        <taxon>Ascomycota</taxon>
        <taxon>Pezizomycotina</taxon>
        <taxon>Leotiomycetes</taxon>
        <taxon>Helotiales</taxon>
        <taxon>Mollisiaceae</taxon>
        <taxon>Mollisia</taxon>
    </lineage>
</organism>